<organism evidence="3 4">
    <name type="scientific">Guyparkeria halophila</name>
    <dbReference type="NCBI Taxonomy" id="47960"/>
    <lineage>
        <taxon>Bacteria</taxon>
        <taxon>Pseudomonadati</taxon>
        <taxon>Pseudomonadota</taxon>
        <taxon>Gammaproteobacteria</taxon>
        <taxon>Chromatiales</taxon>
        <taxon>Thioalkalibacteraceae</taxon>
        <taxon>Guyparkeria</taxon>
    </lineage>
</organism>
<protein>
    <recommendedName>
        <fullName evidence="2">UDP-N-acetylglucosamine 2-epimerase domain-containing protein</fullName>
    </recommendedName>
</protein>
<dbReference type="GO" id="GO:0016853">
    <property type="term" value="F:isomerase activity"/>
    <property type="evidence" value="ECO:0007669"/>
    <property type="project" value="UniProtKB-KW"/>
</dbReference>
<dbReference type="SUPFAM" id="SSF53756">
    <property type="entry name" value="UDP-Glycosyltransferase/glycogen phosphorylase"/>
    <property type="match status" value="1"/>
</dbReference>
<comment type="similarity">
    <text evidence="1">Belongs to the UDP-N-acetylglucosamine 2-epimerase family.</text>
</comment>
<dbReference type="InterPro" id="IPR029767">
    <property type="entry name" value="WecB-like"/>
</dbReference>
<keyword evidence="1" id="KW-0413">Isomerase</keyword>
<dbReference type="InterPro" id="IPR003331">
    <property type="entry name" value="UDP_GlcNAc_Epimerase_2_dom"/>
</dbReference>
<keyword evidence="4" id="KW-1185">Reference proteome</keyword>
<dbReference type="EMBL" id="CP046415">
    <property type="protein sequence ID" value="QGT79282.1"/>
    <property type="molecule type" value="Genomic_DNA"/>
</dbReference>
<name>A0A6I6DBY9_9GAMM</name>
<dbReference type="RefSeq" id="WP_156575005.1">
    <property type="nucleotide sequence ID" value="NZ_CP046415.1"/>
</dbReference>
<dbReference type="AlphaFoldDB" id="A0A6I6DBY9"/>
<dbReference type="Proteomes" id="UP000427716">
    <property type="component" value="Chromosome"/>
</dbReference>
<gene>
    <name evidence="3" type="ORF">GM160_10500</name>
</gene>
<evidence type="ECO:0000313" key="3">
    <source>
        <dbReference type="EMBL" id="QGT79282.1"/>
    </source>
</evidence>
<accession>A0A6I6DBY9</accession>
<dbReference type="Gene3D" id="3.40.50.2000">
    <property type="entry name" value="Glycogen Phosphorylase B"/>
    <property type="match status" value="2"/>
</dbReference>
<feature type="domain" description="UDP-N-acetylglucosamine 2-epimerase" evidence="2">
    <location>
        <begin position="31"/>
        <end position="341"/>
    </location>
</feature>
<dbReference type="PANTHER" id="PTHR43174">
    <property type="entry name" value="UDP-N-ACETYLGLUCOSAMINE 2-EPIMERASE"/>
    <property type="match status" value="1"/>
</dbReference>
<evidence type="ECO:0000256" key="1">
    <source>
        <dbReference type="RuleBase" id="RU003513"/>
    </source>
</evidence>
<dbReference type="PANTHER" id="PTHR43174:SF3">
    <property type="entry name" value="UDP-N-ACETYLGLUCOSAMINE 2-EPIMERASE"/>
    <property type="match status" value="1"/>
</dbReference>
<dbReference type="Pfam" id="PF02350">
    <property type="entry name" value="Epimerase_2"/>
    <property type="match status" value="1"/>
</dbReference>
<dbReference type="KEGG" id="ghl:GM160_10500"/>
<sequence>MLQNLPNPPRLIAIIGTRAQTIKMAPLLVELERRNEPYRLLLTGQHHETIDSLLDEFGVTTRRERVYAGPEVKGITQAGIWMLRTAWRLWLERSKWAPSPRGGNIVLAHGDTFTTLLAATVGRLVGCQIAHVEAGLRSFNWRHPFPEEITRVVVSRLAGIAYCPGAWACGNLNPRRVEVVDTGANTILDALRDAMAAPIRPEAKVGVPYAVVSVHRFENLQSRERMGVILDTIGELADRLRVILVLHPTTRKRLGELGELEHLNAHPGIDLRSRMTYVPFMQLLSRAKLVVSDGGSNQEELSYLGVPTLLMRMATERREGLDDNVVLSKFDASIIREMIASVGSQSDVPVSKIVSEQFPVDAIVCDLQRRISRTEHRVDEE</sequence>
<evidence type="ECO:0000313" key="4">
    <source>
        <dbReference type="Proteomes" id="UP000427716"/>
    </source>
</evidence>
<reference evidence="3 4" key="1">
    <citation type="submission" date="2019-11" db="EMBL/GenBank/DDBJ databases">
        <authorList>
            <person name="Zhang J."/>
            <person name="Sun C."/>
        </authorList>
    </citation>
    <scope>NUCLEOTIDE SEQUENCE [LARGE SCALE GENOMIC DNA]</scope>
    <source>
        <strain evidence="4">sp2</strain>
    </source>
</reference>
<evidence type="ECO:0000259" key="2">
    <source>
        <dbReference type="Pfam" id="PF02350"/>
    </source>
</evidence>
<proteinExistence type="inferred from homology"/>